<dbReference type="EMBL" id="WBSL01000018">
    <property type="protein sequence ID" value="MPY68225.1"/>
    <property type="molecule type" value="Genomic_DNA"/>
</dbReference>
<comment type="caution">
    <text evidence="3">The sequence shown here is derived from an EMBL/GenBank/DDBJ whole genome shotgun (WGS) entry which is preliminary data.</text>
</comment>
<dbReference type="Pfam" id="PF13340">
    <property type="entry name" value="DUF4096"/>
    <property type="match status" value="1"/>
</dbReference>
<dbReference type="Pfam" id="PF01609">
    <property type="entry name" value="DDE_Tnp_1"/>
    <property type="match status" value="1"/>
</dbReference>
<evidence type="ECO:0000313" key="3">
    <source>
        <dbReference type="EMBL" id="MPY68225.1"/>
    </source>
</evidence>
<proteinExistence type="predicted"/>
<dbReference type="Proteomes" id="UP000484842">
    <property type="component" value="Unassembled WGS sequence"/>
</dbReference>
<reference evidence="3 4" key="1">
    <citation type="submission" date="2019-10" db="EMBL/GenBank/DDBJ databases">
        <title>Deinococcus sp. isolated from soil.</title>
        <authorList>
            <person name="Li Y."/>
            <person name="Wang J."/>
        </authorList>
    </citation>
    <scope>NUCLEOTIDE SEQUENCE [LARGE SCALE GENOMIC DNA]</scope>
    <source>
        <strain evidence="3 4">SDU3-2</strain>
    </source>
</reference>
<feature type="domain" description="Insertion element IS402-like" evidence="2">
    <location>
        <begin position="10"/>
        <end position="82"/>
    </location>
</feature>
<dbReference type="PANTHER" id="PTHR30007:SF0">
    <property type="entry name" value="TRANSPOSASE"/>
    <property type="match status" value="1"/>
</dbReference>
<dbReference type="GO" id="GO:0003677">
    <property type="term" value="F:DNA binding"/>
    <property type="evidence" value="ECO:0007669"/>
    <property type="project" value="InterPro"/>
</dbReference>
<gene>
    <name evidence="3" type="ORF">F8S09_16335</name>
</gene>
<dbReference type="PANTHER" id="PTHR30007">
    <property type="entry name" value="PHP DOMAIN PROTEIN"/>
    <property type="match status" value="1"/>
</dbReference>
<dbReference type="GO" id="GO:0006313">
    <property type="term" value="P:DNA transposition"/>
    <property type="evidence" value="ECO:0007669"/>
    <property type="project" value="InterPro"/>
</dbReference>
<protein>
    <submittedName>
        <fullName evidence="3">IS5 family transposase</fullName>
    </submittedName>
</protein>
<keyword evidence="4" id="KW-1185">Reference proteome</keyword>
<organism evidence="3 4">
    <name type="scientific">Deinococcus terrestris</name>
    <dbReference type="NCBI Taxonomy" id="2651870"/>
    <lineage>
        <taxon>Bacteria</taxon>
        <taxon>Thermotogati</taxon>
        <taxon>Deinococcota</taxon>
        <taxon>Deinococci</taxon>
        <taxon>Deinococcales</taxon>
        <taxon>Deinococcaceae</taxon>
        <taxon>Deinococcus</taxon>
    </lineage>
</organism>
<evidence type="ECO:0000259" key="2">
    <source>
        <dbReference type="Pfam" id="PF13340"/>
    </source>
</evidence>
<dbReference type="NCBIfam" id="NF033580">
    <property type="entry name" value="transpos_IS5_3"/>
    <property type="match status" value="1"/>
</dbReference>
<name>A0A7X1NYP4_9DEIO</name>
<evidence type="ECO:0000259" key="1">
    <source>
        <dbReference type="Pfam" id="PF01609"/>
    </source>
</evidence>
<dbReference type="InterPro" id="IPR002559">
    <property type="entry name" value="Transposase_11"/>
</dbReference>
<dbReference type="InterPro" id="IPR025161">
    <property type="entry name" value="IS402-like_dom"/>
</dbReference>
<dbReference type="GO" id="GO:0004803">
    <property type="term" value="F:transposase activity"/>
    <property type="evidence" value="ECO:0007669"/>
    <property type="project" value="InterPro"/>
</dbReference>
<feature type="domain" description="Transposase IS4-like" evidence="1">
    <location>
        <begin position="99"/>
        <end position="249"/>
    </location>
</feature>
<accession>A0A7X1NYP4</accession>
<sequence>MKRKTYPSDLTRKQFERLELFLPAGRPLGRPRSVDLYEVVCAILYVLQNGCTWRGLPHDFPKWQTVYGYFRRFEHDGTWAAINRVLVRKTRCASGRSAEPSAAILDAQSVRCSPQAGPRGRDAAKRLIGRKRHVLVDALGLLLFVLVTSANVQDHNGGRFVLNAARHRFPRIELVWVDRGYQAGLVRWVKALCGWRIEVVRPVPGARGFQVLPRRWVVERSLAWLTRSRRLSRDFEGRPQTTETWCYLANIRLMLRRLDPC</sequence>
<dbReference type="RefSeq" id="WP_152872535.1">
    <property type="nucleotide sequence ID" value="NZ_WBSL01000018.1"/>
</dbReference>
<evidence type="ECO:0000313" key="4">
    <source>
        <dbReference type="Proteomes" id="UP000484842"/>
    </source>
</evidence>
<dbReference type="AlphaFoldDB" id="A0A7X1NYP4"/>